<dbReference type="GeneID" id="94845349"/>
<comment type="caution">
    <text evidence="5">The sequence shown here is derived from an EMBL/GenBank/DDBJ whole genome shotgun (WGS) entry which is preliminary data.</text>
</comment>
<dbReference type="Gene3D" id="1.10.510.10">
    <property type="entry name" value="Transferase(Phosphotransferase) domain 1"/>
    <property type="match status" value="1"/>
</dbReference>
<reference evidence="5" key="1">
    <citation type="submission" date="2016-10" db="EMBL/GenBank/DDBJ databases">
        <authorList>
            <person name="Benchimol M."/>
            <person name="Almeida L.G."/>
            <person name="Vasconcelos A.T."/>
            <person name="Perreira-Neves A."/>
            <person name="Rosa I.A."/>
            <person name="Tasca T."/>
            <person name="Bogo M.R."/>
            <person name="de Souza W."/>
        </authorList>
    </citation>
    <scope>NUCLEOTIDE SEQUENCE [LARGE SCALE GENOMIC DNA]</scope>
    <source>
        <strain evidence="5">K</strain>
    </source>
</reference>
<dbReference type="PROSITE" id="PS00108">
    <property type="entry name" value="PROTEIN_KINASE_ST"/>
    <property type="match status" value="1"/>
</dbReference>
<dbReference type="Proteomes" id="UP000179807">
    <property type="component" value="Unassembled WGS sequence"/>
</dbReference>
<keyword evidence="1 3" id="KW-0547">Nucleotide-binding</keyword>
<dbReference type="Gene3D" id="1.25.40.10">
    <property type="entry name" value="Tetratricopeptide repeat domain"/>
    <property type="match status" value="3"/>
</dbReference>
<dbReference type="InterPro" id="IPR017441">
    <property type="entry name" value="Protein_kinase_ATP_BS"/>
</dbReference>
<evidence type="ECO:0000259" key="4">
    <source>
        <dbReference type="PROSITE" id="PS50011"/>
    </source>
</evidence>
<evidence type="ECO:0000313" key="5">
    <source>
        <dbReference type="EMBL" id="OHS97591.1"/>
    </source>
</evidence>
<dbReference type="PANTHER" id="PTHR43628:SF1">
    <property type="entry name" value="CHITIN SYNTHASE REGULATORY FACTOR 2-RELATED"/>
    <property type="match status" value="1"/>
</dbReference>
<dbReference type="SUPFAM" id="SSF81901">
    <property type="entry name" value="HCP-like"/>
    <property type="match status" value="3"/>
</dbReference>
<accession>A0A1J4JH52</accession>
<dbReference type="GO" id="GO:0005524">
    <property type="term" value="F:ATP binding"/>
    <property type="evidence" value="ECO:0007669"/>
    <property type="project" value="UniProtKB-UniRule"/>
</dbReference>
<dbReference type="InterPro" id="IPR008271">
    <property type="entry name" value="Ser/Thr_kinase_AS"/>
</dbReference>
<dbReference type="EMBL" id="MLAK01001105">
    <property type="protein sequence ID" value="OHS97591.1"/>
    <property type="molecule type" value="Genomic_DNA"/>
</dbReference>
<name>A0A1J4JH52_9EUKA</name>
<dbReference type="OrthoDB" id="27934at2759"/>
<dbReference type="InterPro" id="IPR052945">
    <property type="entry name" value="Mitotic_Regulator"/>
</dbReference>
<gene>
    <name evidence="5" type="ORF">TRFO_36125</name>
</gene>
<feature type="binding site" evidence="3">
    <location>
        <position position="246"/>
    </location>
    <ligand>
        <name>ATP</name>
        <dbReference type="ChEBI" id="CHEBI:30616"/>
    </ligand>
</feature>
<dbReference type="PANTHER" id="PTHR43628">
    <property type="entry name" value="ACTIVATOR OF C KINASE PROTEIN 1-RELATED"/>
    <property type="match status" value="1"/>
</dbReference>
<evidence type="ECO:0000256" key="1">
    <source>
        <dbReference type="ARBA" id="ARBA00022741"/>
    </source>
</evidence>
<dbReference type="AlphaFoldDB" id="A0A1J4JH52"/>
<proteinExistence type="predicted"/>
<dbReference type="InterPro" id="IPR011009">
    <property type="entry name" value="Kinase-like_dom_sf"/>
</dbReference>
<dbReference type="Pfam" id="PF00069">
    <property type="entry name" value="Pkinase"/>
    <property type="match status" value="1"/>
</dbReference>
<dbReference type="InterPro" id="IPR011990">
    <property type="entry name" value="TPR-like_helical_dom_sf"/>
</dbReference>
<dbReference type="PROSITE" id="PS50011">
    <property type="entry name" value="PROTEIN_KINASE_DOM"/>
    <property type="match status" value="1"/>
</dbReference>
<evidence type="ECO:0000313" key="6">
    <source>
        <dbReference type="Proteomes" id="UP000179807"/>
    </source>
</evidence>
<evidence type="ECO:0000256" key="2">
    <source>
        <dbReference type="ARBA" id="ARBA00022840"/>
    </source>
</evidence>
<dbReference type="VEuPathDB" id="TrichDB:TRFO_36125"/>
<keyword evidence="6" id="KW-1185">Reference proteome</keyword>
<sequence>MENENFQLFAPGFGEIASKHYLHVNKVFNVEYYQGFTMKTVILETDNSDSLKFIKEAEIHPFLTIHAERTYFSLCTQNYSILIIFKDFFLKEFSDFFAKFESTLTIPDNEDTFRTIQKCFNYDFHFDDGYMFDDALIEYESLISYFREFSHLSCFFQIDTDLDFSLKSVIQRVFKPVMIYFVRRNFFSRSLFKYQHFPTPETYREYSFDEFVELRFIGSGSYGNVSMCFQKSNGYIYAIKMYFPVKSHRKLFHTELKSLRKLNHPCIVKVYGYILQSQVTHSRNSIILEFMPHGSVKDILDQVKKGKPPPNWRKECKIKIISCALFGLDFLHSKGIIHRDVKMANVIVDSDFSAKLTDFDSSKHFTENPYNSDDRSSVMYYPPETTTSNEYTFPSDLYSFGLFIYELITEEQPFYVETSLFQLIDMIQQGNIPVLKDGPKEIIKLYMACVGTDPSIRCGTFYLIDMFLSNLSCDFGDRCLLDVLISLHDTSLNRQDVQSIFKKAEECDSFALFYLGSMYFFGYFVEQKIEEAIKYYEKSAMLGNVHALFNLGLIYSKGQHVEKDEGKASEYFVLASELGHLPSLFSYGVMLCEGRGVAKDLKKAYYCFLKSADLKGYGDNTLAMFNVGCMLEDGRGVSKNLKKAKKYYKHAANKGHSGAQVNLGNMYAAGRGCKKKPSKALHYYKLAAEQDNPNAYLNLGNFAAKQRREAEAIQYYENGAKLGNTAALFNLGVMYVNIDPGKATEYFHIASDEGHSGALYNLGKMYMNGIGVAKNVKYALECFEKAASLGNSRAIFNIGLLFLDGIGVAKNEEIGFYYLKQAAFRGHIIAIFDVGNMLELGIGVMKNEYLASEFFYIAALERNPEAMYHVGKMLQEGRVLAQDKVAAFRFFQMAGDQGHINAILECRGYREQYITHFTPEKKMKRITSLPYVAM</sequence>
<keyword evidence="2 3" id="KW-0067">ATP-binding</keyword>
<dbReference type="PROSITE" id="PS00107">
    <property type="entry name" value="PROTEIN_KINASE_ATP"/>
    <property type="match status" value="1"/>
</dbReference>
<dbReference type="Pfam" id="PF08238">
    <property type="entry name" value="Sel1"/>
    <property type="match status" value="11"/>
</dbReference>
<dbReference type="RefSeq" id="XP_068350728.1">
    <property type="nucleotide sequence ID" value="XM_068510645.1"/>
</dbReference>
<dbReference type="SUPFAM" id="SSF56112">
    <property type="entry name" value="Protein kinase-like (PK-like)"/>
    <property type="match status" value="1"/>
</dbReference>
<dbReference type="GO" id="GO:0004672">
    <property type="term" value="F:protein kinase activity"/>
    <property type="evidence" value="ECO:0007669"/>
    <property type="project" value="InterPro"/>
</dbReference>
<evidence type="ECO:0000256" key="3">
    <source>
        <dbReference type="PROSITE-ProRule" id="PRU10141"/>
    </source>
</evidence>
<organism evidence="5 6">
    <name type="scientific">Tritrichomonas foetus</name>
    <dbReference type="NCBI Taxonomy" id="1144522"/>
    <lineage>
        <taxon>Eukaryota</taxon>
        <taxon>Metamonada</taxon>
        <taxon>Parabasalia</taxon>
        <taxon>Tritrichomonadida</taxon>
        <taxon>Tritrichomonadidae</taxon>
        <taxon>Tritrichomonas</taxon>
    </lineage>
</organism>
<dbReference type="SMART" id="SM00671">
    <property type="entry name" value="SEL1"/>
    <property type="match status" value="11"/>
</dbReference>
<dbReference type="SMART" id="SM00220">
    <property type="entry name" value="S_TKc"/>
    <property type="match status" value="1"/>
</dbReference>
<dbReference type="InterPro" id="IPR000719">
    <property type="entry name" value="Prot_kinase_dom"/>
</dbReference>
<protein>
    <recommendedName>
        <fullName evidence="4">Protein kinase domain-containing protein</fullName>
    </recommendedName>
</protein>
<dbReference type="InterPro" id="IPR006597">
    <property type="entry name" value="Sel1-like"/>
</dbReference>
<feature type="domain" description="Protein kinase" evidence="4">
    <location>
        <begin position="211"/>
        <end position="468"/>
    </location>
</feature>